<evidence type="ECO:0000256" key="1">
    <source>
        <dbReference type="SAM" id="SignalP"/>
    </source>
</evidence>
<protein>
    <recommendedName>
        <fullName evidence="4">Beta-propeller repeat-containing protein</fullName>
    </recommendedName>
</protein>
<comment type="caution">
    <text evidence="2">The sequence shown here is derived from an EMBL/GenBank/DDBJ whole genome shotgun (WGS) entry which is preliminary data.</text>
</comment>
<gene>
    <name evidence="2" type="ORF">L0661_06360</name>
</gene>
<feature type="chain" id="PRO_5040799886" description="Beta-propeller repeat-containing protein" evidence="1">
    <location>
        <begin position="23"/>
        <end position="339"/>
    </location>
</feature>
<evidence type="ECO:0008006" key="4">
    <source>
        <dbReference type="Google" id="ProtNLM"/>
    </source>
</evidence>
<reference evidence="2" key="1">
    <citation type="submission" date="2022-01" db="EMBL/GenBank/DDBJ databases">
        <title>Novel species in genus Dyadobacter.</title>
        <authorList>
            <person name="Ma C."/>
        </authorList>
    </citation>
    <scope>NUCLEOTIDE SEQUENCE</scope>
    <source>
        <strain evidence="2">CY357</strain>
    </source>
</reference>
<organism evidence="2 3">
    <name type="scientific">Dyadobacter chenhuakuii</name>
    <dbReference type="NCBI Taxonomy" id="2909339"/>
    <lineage>
        <taxon>Bacteria</taxon>
        <taxon>Pseudomonadati</taxon>
        <taxon>Bacteroidota</taxon>
        <taxon>Cytophagia</taxon>
        <taxon>Cytophagales</taxon>
        <taxon>Spirosomataceae</taxon>
        <taxon>Dyadobacter</taxon>
    </lineage>
</organism>
<dbReference type="AlphaFoldDB" id="A0A9X1TSC6"/>
<sequence>MLKFYTYLVLGAAGLFTFSCNLQDHVIPTTPDVYVAGYQYGENNNTAKYWRNGQAVDLMSNNNGIVATSIAASGADVHVVGWDGDSTLTAHARYWKNGALQSLSGQYAPSVLSKVLLLGGDVYVAGSGADAGGYYALYWKNGVPVSLNNSFSGWARDMAIANGDVYVTGTASNGAGANTVAKYWKNGVDVDLTNGTEQTFPSGIAVSGSDVHVVGTTGGKYRTVAKYWKNGVETVLSPSSYHSNAEDVAVAGNDVYIVGNVGDSLNHYTANIWKNGIATPLPGGVAATGITIIGNDIYVSGAGLNGVTSIAKYWKNGAPIELSDGTKNATTTSIFVAAP</sequence>
<dbReference type="EMBL" id="JAKFFV010000004">
    <property type="protein sequence ID" value="MCF2497920.1"/>
    <property type="molecule type" value="Genomic_DNA"/>
</dbReference>
<evidence type="ECO:0000313" key="2">
    <source>
        <dbReference type="EMBL" id="MCF2497920.1"/>
    </source>
</evidence>
<dbReference type="Proteomes" id="UP001139411">
    <property type="component" value="Unassembled WGS sequence"/>
</dbReference>
<dbReference type="RefSeq" id="WP_235177199.1">
    <property type="nucleotide sequence ID" value="NZ_JAKFFV010000004.1"/>
</dbReference>
<feature type="signal peptide" evidence="1">
    <location>
        <begin position="1"/>
        <end position="22"/>
    </location>
</feature>
<proteinExistence type="predicted"/>
<evidence type="ECO:0000313" key="3">
    <source>
        <dbReference type="Proteomes" id="UP001139411"/>
    </source>
</evidence>
<accession>A0A9X1TSC6</accession>
<dbReference type="SUPFAM" id="SSF63825">
    <property type="entry name" value="YWTD domain"/>
    <property type="match status" value="1"/>
</dbReference>
<name>A0A9X1TSC6_9BACT</name>
<keyword evidence="1" id="KW-0732">Signal</keyword>
<dbReference type="PROSITE" id="PS51257">
    <property type="entry name" value="PROKAR_LIPOPROTEIN"/>
    <property type="match status" value="1"/>
</dbReference>